<proteinExistence type="predicted"/>
<organism evidence="2 3">
    <name type="scientific">Cytospora schulzeri</name>
    <dbReference type="NCBI Taxonomy" id="448051"/>
    <lineage>
        <taxon>Eukaryota</taxon>
        <taxon>Fungi</taxon>
        <taxon>Dikarya</taxon>
        <taxon>Ascomycota</taxon>
        <taxon>Pezizomycotina</taxon>
        <taxon>Sordariomycetes</taxon>
        <taxon>Sordariomycetidae</taxon>
        <taxon>Diaporthales</taxon>
        <taxon>Cytosporaceae</taxon>
        <taxon>Cytospora</taxon>
    </lineage>
</organism>
<dbReference type="OrthoDB" id="5221045at2759"/>
<gene>
    <name evidence="2" type="ORF">VMCG_08249</name>
</gene>
<dbReference type="AlphaFoldDB" id="A0A423VSH2"/>
<evidence type="ECO:0000313" key="3">
    <source>
        <dbReference type="Proteomes" id="UP000283895"/>
    </source>
</evidence>
<protein>
    <recommendedName>
        <fullName evidence="4">Ubiquitin 3 binding protein But2 C-terminal domain-containing protein</fullName>
    </recommendedName>
</protein>
<evidence type="ECO:0000256" key="1">
    <source>
        <dbReference type="SAM" id="SignalP"/>
    </source>
</evidence>
<name>A0A423VSH2_9PEZI</name>
<comment type="caution">
    <text evidence="2">The sequence shown here is derived from an EMBL/GenBank/DDBJ whole genome shotgun (WGS) entry which is preliminary data.</text>
</comment>
<sequence>MEFTACLVVVFAIFATLIGSMTPGIDTLGRHPYWDNTTTVMTTITSVVYATSTLSTTSSSKASIYTAPANSSVEHPYIGLYDLEAAVDKKTMSAYYSFEFAIEPHLNAMYCNSSAPASNGSLVDIKFAKCWQPEDWLPFNSYPMPAQFSFAWQNLNNGTVLVLRSTNPGSANACPVFPYDACWAQGLYWVPNQYIEKKNGIEKYVGPGVIVLNGTYCKTGMEECTWSEYLY</sequence>
<accession>A0A423VSH2</accession>
<evidence type="ECO:0000313" key="2">
    <source>
        <dbReference type="EMBL" id="ROV94022.1"/>
    </source>
</evidence>
<dbReference type="Proteomes" id="UP000283895">
    <property type="component" value="Unassembled WGS sequence"/>
</dbReference>
<evidence type="ECO:0008006" key="4">
    <source>
        <dbReference type="Google" id="ProtNLM"/>
    </source>
</evidence>
<feature type="signal peptide" evidence="1">
    <location>
        <begin position="1"/>
        <end position="20"/>
    </location>
</feature>
<feature type="chain" id="PRO_5019423270" description="Ubiquitin 3 binding protein But2 C-terminal domain-containing protein" evidence="1">
    <location>
        <begin position="21"/>
        <end position="231"/>
    </location>
</feature>
<keyword evidence="1" id="KW-0732">Signal</keyword>
<reference evidence="2 3" key="1">
    <citation type="submission" date="2015-09" db="EMBL/GenBank/DDBJ databases">
        <title>Host preference determinants of Valsa canker pathogens revealed by comparative genomics.</title>
        <authorList>
            <person name="Yin Z."/>
            <person name="Huang L."/>
        </authorList>
    </citation>
    <scope>NUCLEOTIDE SEQUENCE [LARGE SCALE GENOMIC DNA]</scope>
    <source>
        <strain evidence="2 3">03-1</strain>
    </source>
</reference>
<dbReference type="EMBL" id="LKEA01000042">
    <property type="protein sequence ID" value="ROV94022.1"/>
    <property type="molecule type" value="Genomic_DNA"/>
</dbReference>
<keyword evidence="3" id="KW-1185">Reference proteome</keyword>